<organism evidence="2 3">
    <name type="scientific">Pocillopora damicornis</name>
    <name type="common">Cauliflower coral</name>
    <name type="synonym">Millepora damicornis</name>
    <dbReference type="NCBI Taxonomy" id="46731"/>
    <lineage>
        <taxon>Eukaryota</taxon>
        <taxon>Metazoa</taxon>
        <taxon>Cnidaria</taxon>
        <taxon>Anthozoa</taxon>
        <taxon>Hexacorallia</taxon>
        <taxon>Scleractinia</taxon>
        <taxon>Astrocoeniina</taxon>
        <taxon>Pocilloporidae</taxon>
        <taxon>Pocillopora</taxon>
    </lineage>
</organism>
<proteinExistence type="predicted"/>
<dbReference type="Proteomes" id="UP000275408">
    <property type="component" value="Unassembled WGS sequence"/>
</dbReference>
<feature type="chain" id="PRO_5018174695" description="Secreted protein" evidence="1">
    <location>
        <begin position="25"/>
        <end position="202"/>
    </location>
</feature>
<protein>
    <recommendedName>
        <fullName evidence="4">Secreted protein</fullName>
    </recommendedName>
</protein>
<evidence type="ECO:0000313" key="3">
    <source>
        <dbReference type="Proteomes" id="UP000275408"/>
    </source>
</evidence>
<dbReference type="AlphaFoldDB" id="A0A3M6UVN4"/>
<feature type="signal peptide" evidence="1">
    <location>
        <begin position="1"/>
        <end position="24"/>
    </location>
</feature>
<sequence length="202" mass="22778">MQKFGKSIVKTSTALLALIILVLSENMDCLIVNVTRLEENDKFTNPNRTAVSNCIAGGQSSYFDSCRNFRSVDTRGNCSDSKPCCQWCQCKSDHPIYLFHSGKCVNLQELNTDIFGPRSIAKPKDTESCDVQAARYVDDGQWTNFTDFQRKFWTKKNKKDIYLEVNKAIRVSWDKLLGAPNCEITRGLTLFTLELISVGGPL</sequence>
<reference evidence="2 3" key="1">
    <citation type="journal article" date="2018" name="Sci. Rep.">
        <title>Comparative analysis of the Pocillopora damicornis genome highlights role of immune system in coral evolution.</title>
        <authorList>
            <person name="Cunning R."/>
            <person name="Bay R.A."/>
            <person name="Gillette P."/>
            <person name="Baker A.C."/>
            <person name="Traylor-Knowles N."/>
        </authorList>
    </citation>
    <scope>NUCLEOTIDE SEQUENCE [LARGE SCALE GENOMIC DNA]</scope>
    <source>
        <strain evidence="2">RSMAS</strain>
        <tissue evidence="2">Whole animal</tissue>
    </source>
</reference>
<name>A0A3M6UVN4_POCDA</name>
<dbReference type="OrthoDB" id="5979176at2759"/>
<accession>A0A3M6UVN4</accession>
<dbReference type="EMBL" id="RCHS01000623">
    <property type="protein sequence ID" value="RMX57659.1"/>
    <property type="molecule type" value="Genomic_DNA"/>
</dbReference>
<keyword evidence="3" id="KW-1185">Reference proteome</keyword>
<evidence type="ECO:0000256" key="1">
    <source>
        <dbReference type="SAM" id="SignalP"/>
    </source>
</evidence>
<keyword evidence="1" id="KW-0732">Signal</keyword>
<gene>
    <name evidence="2" type="ORF">pdam_00004937</name>
</gene>
<evidence type="ECO:0008006" key="4">
    <source>
        <dbReference type="Google" id="ProtNLM"/>
    </source>
</evidence>
<evidence type="ECO:0000313" key="2">
    <source>
        <dbReference type="EMBL" id="RMX57659.1"/>
    </source>
</evidence>
<comment type="caution">
    <text evidence="2">The sequence shown here is derived from an EMBL/GenBank/DDBJ whole genome shotgun (WGS) entry which is preliminary data.</text>
</comment>